<dbReference type="PANTHER" id="PTHR12429">
    <property type="entry name" value="NEURALIZED"/>
    <property type="match status" value="1"/>
</dbReference>
<dbReference type="InterPro" id="IPR037962">
    <property type="entry name" value="Neuralized"/>
</dbReference>
<reference evidence="5" key="1">
    <citation type="submission" date="2016-06" db="UniProtKB">
        <authorList>
            <consortium name="WormBaseParasite"/>
        </authorList>
    </citation>
    <scope>IDENTIFICATION</scope>
</reference>
<accession>A0A183B142</accession>
<feature type="region of interest" description="Disordered" evidence="1">
    <location>
        <begin position="401"/>
        <end position="439"/>
    </location>
</feature>
<reference evidence="3 4" key="2">
    <citation type="submission" date="2018-11" db="EMBL/GenBank/DDBJ databases">
        <authorList>
            <consortium name="Pathogen Informatics"/>
        </authorList>
    </citation>
    <scope>NUCLEOTIDE SEQUENCE [LARGE SCALE GENOMIC DNA]</scope>
    <source>
        <strain evidence="3 4">Egypt</strain>
    </source>
</reference>
<dbReference type="AlphaFoldDB" id="A0A183B142"/>
<dbReference type="SMART" id="SM00588">
    <property type="entry name" value="NEUZ"/>
    <property type="match status" value="1"/>
</dbReference>
<protein>
    <submittedName>
        <fullName evidence="5">NHR domain-containing protein</fullName>
    </submittedName>
</protein>
<dbReference type="GO" id="GO:0061630">
    <property type="term" value="F:ubiquitin protein ligase activity"/>
    <property type="evidence" value="ECO:0007669"/>
    <property type="project" value="TreeGrafter"/>
</dbReference>
<evidence type="ECO:0000259" key="2">
    <source>
        <dbReference type="PROSITE" id="PS51065"/>
    </source>
</evidence>
<feature type="region of interest" description="Disordered" evidence="1">
    <location>
        <begin position="260"/>
        <end position="288"/>
    </location>
</feature>
<proteinExistence type="predicted"/>
<evidence type="ECO:0000313" key="3">
    <source>
        <dbReference type="EMBL" id="VDP90199.1"/>
    </source>
</evidence>
<dbReference type="InterPro" id="IPR006573">
    <property type="entry name" value="NHR_dom"/>
</dbReference>
<dbReference type="EMBL" id="UZAN01053925">
    <property type="protein sequence ID" value="VDP90199.1"/>
    <property type="molecule type" value="Genomic_DNA"/>
</dbReference>
<dbReference type="Gene3D" id="2.60.120.920">
    <property type="match status" value="1"/>
</dbReference>
<evidence type="ECO:0000313" key="4">
    <source>
        <dbReference type="Proteomes" id="UP000272942"/>
    </source>
</evidence>
<dbReference type="InterPro" id="IPR043136">
    <property type="entry name" value="B30.2/SPRY_sf"/>
</dbReference>
<organism evidence="5">
    <name type="scientific">Echinostoma caproni</name>
    <dbReference type="NCBI Taxonomy" id="27848"/>
    <lineage>
        <taxon>Eukaryota</taxon>
        <taxon>Metazoa</taxon>
        <taxon>Spiralia</taxon>
        <taxon>Lophotrochozoa</taxon>
        <taxon>Platyhelminthes</taxon>
        <taxon>Trematoda</taxon>
        <taxon>Digenea</taxon>
        <taxon>Plagiorchiida</taxon>
        <taxon>Echinostomata</taxon>
        <taxon>Echinostomatoidea</taxon>
        <taxon>Echinostomatidae</taxon>
        <taxon>Echinostoma</taxon>
    </lineage>
</organism>
<gene>
    <name evidence="3" type="ORF">ECPE_LOCUS12927</name>
</gene>
<dbReference type="PANTHER" id="PTHR12429:SF8">
    <property type="entry name" value="NEURALIZED-LIKE PROTEIN 2"/>
    <property type="match status" value="1"/>
</dbReference>
<dbReference type="WBParaSite" id="ECPE_0001296501-mRNA-1">
    <property type="protein sequence ID" value="ECPE_0001296501-mRNA-1"/>
    <property type="gene ID" value="ECPE_0001296501"/>
</dbReference>
<feature type="compositionally biased region" description="Low complexity" evidence="1">
    <location>
        <begin position="272"/>
        <end position="284"/>
    </location>
</feature>
<feature type="compositionally biased region" description="Basic and acidic residues" evidence="1">
    <location>
        <begin position="411"/>
        <end position="422"/>
    </location>
</feature>
<dbReference type="OrthoDB" id="10059069at2759"/>
<dbReference type="Proteomes" id="UP000272942">
    <property type="component" value="Unassembled WGS sequence"/>
</dbReference>
<evidence type="ECO:0000313" key="5">
    <source>
        <dbReference type="WBParaSite" id="ECPE_0001296501-mRNA-1"/>
    </source>
</evidence>
<sequence>MASLFFDGLYKGRYVELTAGGTKARRELGFCDGVVLSGTHIRPGELVAVEILETQPGWSGDLRIGFTLLPDEALSPLPRNREYFGCVVTRGQSWIFPVGNAATLLTSHRRRALWRRQQQQQQRRFTRTADSLVPSVYAEWYPLGRSETLTLCVRSDDDAHPVRRLHLNPASPCTCCLYTTFGRVALRRLLPTDGVFLRPPDVEKGSIVAIYYELEACLPTSNPSSFGWTDYFQWSPNPVFDEEEIGQPPNTTVATHVQHEPPETATTVRGESQQTSPSTSSSQDLDSRRSEPMYFQLVFHMVINGFDLVTVSEKIALRRDQLISLPTQSCRSSSSLNPCPLSEAAVEQRLFTPKMRAVLDVYGQTKAVRLVPLNQEPVPRLSRLSSCAILRQIVRIHAPKLPLDSPMSADPSDHYSPSEHTSRTSFKRAKSSLSGSASVNCGGSATAILDTNDENQPIWSKHSTFGRVMDNHRCRVLFSILNKLPLPPSMRRELQRDACAIVWRELID</sequence>
<dbReference type="PROSITE" id="PS51065">
    <property type="entry name" value="NHR"/>
    <property type="match status" value="1"/>
</dbReference>
<keyword evidence="4" id="KW-1185">Reference proteome</keyword>
<dbReference type="Pfam" id="PF07177">
    <property type="entry name" value="Neuralized"/>
    <property type="match status" value="1"/>
</dbReference>
<name>A0A183B142_9TREM</name>
<evidence type="ECO:0000256" key="1">
    <source>
        <dbReference type="SAM" id="MobiDB-lite"/>
    </source>
</evidence>
<feature type="domain" description="NHR" evidence="2">
    <location>
        <begin position="3"/>
        <end position="158"/>
    </location>
</feature>